<comment type="caution">
    <text evidence="2">The sequence shown here is derived from an EMBL/GenBank/DDBJ whole genome shotgun (WGS) entry which is preliminary data.</text>
</comment>
<dbReference type="OrthoDB" id="9982024at2759"/>
<feature type="domain" description="F-box" evidence="1">
    <location>
        <begin position="4"/>
        <end position="53"/>
    </location>
</feature>
<gene>
    <name evidence="2" type="ORF">EDS130_LOCUS29298</name>
</gene>
<dbReference type="SUPFAM" id="SSF52047">
    <property type="entry name" value="RNI-like"/>
    <property type="match status" value="1"/>
</dbReference>
<reference evidence="2" key="1">
    <citation type="submission" date="2021-02" db="EMBL/GenBank/DDBJ databases">
        <authorList>
            <person name="Nowell W R."/>
        </authorList>
    </citation>
    <scope>NUCLEOTIDE SEQUENCE</scope>
</reference>
<dbReference type="Proteomes" id="UP000663852">
    <property type="component" value="Unassembled WGS sequence"/>
</dbReference>
<dbReference type="InterPro" id="IPR032675">
    <property type="entry name" value="LRR_dom_sf"/>
</dbReference>
<evidence type="ECO:0000313" key="2">
    <source>
        <dbReference type="EMBL" id="CAF1276367.1"/>
    </source>
</evidence>
<dbReference type="InterPro" id="IPR036047">
    <property type="entry name" value="F-box-like_dom_sf"/>
</dbReference>
<organism evidence="2 3">
    <name type="scientific">Adineta ricciae</name>
    <name type="common">Rotifer</name>
    <dbReference type="NCBI Taxonomy" id="249248"/>
    <lineage>
        <taxon>Eukaryota</taxon>
        <taxon>Metazoa</taxon>
        <taxon>Spiralia</taxon>
        <taxon>Gnathifera</taxon>
        <taxon>Rotifera</taxon>
        <taxon>Eurotatoria</taxon>
        <taxon>Bdelloidea</taxon>
        <taxon>Adinetida</taxon>
        <taxon>Adinetidae</taxon>
        <taxon>Adineta</taxon>
    </lineage>
</organism>
<dbReference type="SUPFAM" id="SSF81383">
    <property type="entry name" value="F-box domain"/>
    <property type="match status" value="1"/>
</dbReference>
<protein>
    <recommendedName>
        <fullName evidence="1">F-box domain-containing protein</fullName>
    </recommendedName>
</protein>
<dbReference type="InterPro" id="IPR001810">
    <property type="entry name" value="F-box_dom"/>
</dbReference>
<accession>A0A815BPI3</accession>
<name>A0A815BPI3_ADIRI</name>
<sequence>MNKKMYFEQLPNELIYEIFNYLDIFSLYRIFSHLNIRLNRILNHLTNISFQINSCEDTNNPLVHRFAQQVISLHISQSNCVDLILFSHIRSLNIRDYLTERQLTQIRYENFPNLVYLNMPFIDESDESYEFFHRIFSNEFPNLRKCIFGDISSPNSKSSWSISPSIRSLISTGFCLSTYIHILNSCPNLTYLHWSIVRYSDDEHFPRKHFHLRHLYLRTINLETIRFVLDCVPNLKRLFLVSDWSRGNNCSPLNFQKLAEIFEQYVPNLCHFDCNTMERNPMETKIIRSFHRSFQRIQSEVILDGRTRFFTFLSNEK</sequence>
<evidence type="ECO:0000259" key="1">
    <source>
        <dbReference type="PROSITE" id="PS50181"/>
    </source>
</evidence>
<proteinExistence type="predicted"/>
<dbReference type="Gene3D" id="3.80.10.10">
    <property type="entry name" value="Ribonuclease Inhibitor"/>
    <property type="match status" value="1"/>
</dbReference>
<dbReference type="EMBL" id="CAJNOJ010000197">
    <property type="protein sequence ID" value="CAF1276367.1"/>
    <property type="molecule type" value="Genomic_DNA"/>
</dbReference>
<dbReference type="PROSITE" id="PS50181">
    <property type="entry name" value="FBOX"/>
    <property type="match status" value="1"/>
</dbReference>
<evidence type="ECO:0000313" key="3">
    <source>
        <dbReference type="Proteomes" id="UP000663852"/>
    </source>
</evidence>
<dbReference type="AlphaFoldDB" id="A0A815BPI3"/>